<dbReference type="Proteomes" id="UP000054217">
    <property type="component" value="Unassembled WGS sequence"/>
</dbReference>
<dbReference type="EMBL" id="KN832004">
    <property type="protein sequence ID" value="KIN99490.1"/>
    <property type="molecule type" value="Genomic_DNA"/>
</dbReference>
<reference evidence="1 2" key="1">
    <citation type="submission" date="2014-04" db="EMBL/GenBank/DDBJ databases">
        <authorList>
            <consortium name="DOE Joint Genome Institute"/>
            <person name="Kuo A."/>
            <person name="Kohler A."/>
            <person name="Costa M.D."/>
            <person name="Nagy L.G."/>
            <person name="Floudas D."/>
            <person name="Copeland A."/>
            <person name="Barry K.W."/>
            <person name="Cichocki N."/>
            <person name="Veneault-Fourrey C."/>
            <person name="LaButti K."/>
            <person name="Lindquist E.A."/>
            <person name="Lipzen A."/>
            <person name="Lundell T."/>
            <person name="Morin E."/>
            <person name="Murat C."/>
            <person name="Sun H."/>
            <person name="Tunlid A."/>
            <person name="Henrissat B."/>
            <person name="Grigoriev I.V."/>
            <person name="Hibbett D.S."/>
            <person name="Martin F."/>
            <person name="Nordberg H.P."/>
            <person name="Cantor M.N."/>
            <person name="Hua S.X."/>
        </authorList>
    </citation>
    <scope>NUCLEOTIDE SEQUENCE [LARGE SCALE GENOMIC DNA]</scope>
    <source>
        <strain evidence="1 2">Marx 270</strain>
    </source>
</reference>
<dbReference type="HOGENOM" id="CLU_2427938_0_0_1"/>
<keyword evidence="2" id="KW-1185">Reference proteome</keyword>
<dbReference type="InParanoid" id="A0A0C3NVR2"/>
<evidence type="ECO:0000313" key="2">
    <source>
        <dbReference type="Proteomes" id="UP000054217"/>
    </source>
</evidence>
<proteinExistence type="predicted"/>
<gene>
    <name evidence="1" type="ORF">M404DRAFT_30363</name>
</gene>
<dbReference type="OrthoDB" id="2692185at2759"/>
<sequence length="91" mass="10054">MSLPSDDSDCPNKKLKGLVTMVSLRKSKEVEHLQSLCILELAQASCAALAAQAKYCCLQIHEINIMCMITVDDYEEATANLRNTDHQIGEV</sequence>
<evidence type="ECO:0000313" key="1">
    <source>
        <dbReference type="EMBL" id="KIN99490.1"/>
    </source>
</evidence>
<name>A0A0C3NVR2_PISTI</name>
<accession>A0A0C3NVR2</accession>
<protein>
    <submittedName>
        <fullName evidence="1">Uncharacterized protein</fullName>
    </submittedName>
</protein>
<reference evidence="2" key="2">
    <citation type="submission" date="2015-01" db="EMBL/GenBank/DDBJ databases">
        <title>Evolutionary Origins and Diversification of the Mycorrhizal Mutualists.</title>
        <authorList>
            <consortium name="DOE Joint Genome Institute"/>
            <consortium name="Mycorrhizal Genomics Consortium"/>
            <person name="Kohler A."/>
            <person name="Kuo A."/>
            <person name="Nagy L.G."/>
            <person name="Floudas D."/>
            <person name="Copeland A."/>
            <person name="Barry K.W."/>
            <person name="Cichocki N."/>
            <person name="Veneault-Fourrey C."/>
            <person name="LaButti K."/>
            <person name="Lindquist E.A."/>
            <person name="Lipzen A."/>
            <person name="Lundell T."/>
            <person name="Morin E."/>
            <person name="Murat C."/>
            <person name="Riley R."/>
            <person name="Ohm R."/>
            <person name="Sun H."/>
            <person name="Tunlid A."/>
            <person name="Henrissat B."/>
            <person name="Grigoriev I.V."/>
            <person name="Hibbett D.S."/>
            <person name="Martin F."/>
        </authorList>
    </citation>
    <scope>NUCLEOTIDE SEQUENCE [LARGE SCALE GENOMIC DNA]</scope>
    <source>
        <strain evidence="2">Marx 270</strain>
    </source>
</reference>
<organism evidence="1 2">
    <name type="scientific">Pisolithus tinctorius Marx 270</name>
    <dbReference type="NCBI Taxonomy" id="870435"/>
    <lineage>
        <taxon>Eukaryota</taxon>
        <taxon>Fungi</taxon>
        <taxon>Dikarya</taxon>
        <taxon>Basidiomycota</taxon>
        <taxon>Agaricomycotina</taxon>
        <taxon>Agaricomycetes</taxon>
        <taxon>Agaricomycetidae</taxon>
        <taxon>Boletales</taxon>
        <taxon>Sclerodermatineae</taxon>
        <taxon>Pisolithaceae</taxon>
        <taxon>Pisolithus</taxon>
    </lineage>
</organism>
<dbReference type="AlphaFoldDB" id="A0A0C3NVR2"/>